<protein>
    <submittedName>
        <fullName evidence="1">Uncharacterized protein</fullName>
    </submittedName>
</protein>
<name>A0AA35YE68_LACSI</name>
<evidence type="ECO:0000313" key="1">
    <source>
        <dbReference type="EMBL" id="CAI9270033.1"/>
    </source>
</evidence>
<dbReference type="EMBL" id="OX465077">
    <property type="protein sequence ID" value="CAI9270033.1"/>
    <property type="molecule type" value="Genomic_DNA"/>
</dbReference>
<dbReference type="Proteomes" id="UP001177003">
    <property type="component" value="Chromosome 1"/>
</dbReference>
<gene>
    <name evidence="1" type="ORF">LSALG_LOCUS10375</name>
</gene>
<reference evidence="1" key="1">
    <citation type="submission" date="2023-04" db="EMBL/GenBank/DDBJ databases">
        <authorList>
            <person name="Vijverberg K."/>
            <person name="Xiong W."/>
            <person name="Schranz E."/>
        </authorList>
    </citation>
    <scope>NUCLEOTIDE SEQUENCE</scope>
</reference>
<organism evidence="1 2">
    <name type="scientific">Lactuca saligna</name>
    <name type="common">Willowleaf lettuce</name>
    <dbReference type="NCBI Taxonomy" id="75948"/>
    <lineage>
        <taxon>Eukaryota</taxon>
        <taxon>Viridiplantae</taxon>
        <taxon>Streptophyta</taxon>
        <taxon>Embryophyta</taxon>
        <taxon>Tracheophyta</taxon>
        <taxon>Spermatophyta</taxon>
        <taxon>Magnoliopsida</taxon>
        <taxon>eudicotyledons</taxon>
        <taxon>Gunneridae</taxon>
        <taxon>Pentapetalae</taxon>
        <taxon>asterids</taxon>
        <taxon>campanulids</taxon>
        <taxon>Asterales</taxon>
        <taxon>Asteraceae</taxon>
        <taxon>Cichorioideae</taxon>
        <taxon>Cichorieae</taxon>
        <taxon>Lactucinae</taxon>
        <taxon>Lactuca</taxon>
    </lineage>
</organism>
<proteinExistence type="predicted"/>
<accession>A0AA35YE68</accession>
<dbReference type="AlphaFoldDB" id="A0AA35YE68"/>
<evidence type="ECO:0000313" key="2">
    <source>
        <dbReference type="Proteomes" id="UP001177003"/>
    </source>
</evidence>
<keyword evidence="2" id="KW-1185">Reference proteome</keyword>
<sequence>MDLRVTMKPPRRGVKYALNRRHIPAKSSIYHFKSGTDEGQIPRCFGRWIWFPVGPYVDLLHDEKGWSNSNLRARLFPDISDARLWLKDLEDLVISLNYLALQDVDVVMLIQLVFMLKGLHGQDVKTGIPAAVYKLADFFKYIQRSRGFIRFDQGHKHAFRGGPSMDLRVTMKPPCRGGNFVISTHPFLEKLRLLLWSSLVPQLSSSLRIGVDRLLFHLTTSNPVKYALKRRPILAKSSIYDFKSGTDEGQIPRCFGRCIRFPVDPYVDLLHDEKGWSNSNLRARLFPDISDARLWLKDLEDLVISLNYLALQDEDVVMLIQLVFMLKGLHGQDVKTGIPAAVYKLADFFKYI</sequence>